<dbReference type="InterPro" id="IPR037523">
    <property type="entry name" value="VOC_core"/>
</dbReference>
<dbReference type="PANTHER" id="PTHR33993:SF1">
    <property type="entry name" value="GLYOXALASE FAMILY PROTEIN"/>
    <property type="match status" value="1"/>
</dbReference>
<organism evidence="2 3">
    <name type="scientific">Maritalea mobilis</name>
    <dbReference type="NCBI Taxonomy" id="483324"/>
    <lineage>
        <taxon>Bacteria</taxon>
        <taxon>Pseudomonadati</taxon>
        <taxon>Pseudomonadota</taxon>
        <taxon>Alphaproteobacteria</taxon>
        <taxon>Hyphomicrobiales</taxon>
        <taxon>Devosiaceae</taxon>
        <taxon>Maritalea</taxon>
    </lineage>
</organism>
<name>A0A4R6VG08_9HYPH</name>
<dbReference type="EMBL" id="SNYR01000003">
    <property type="protein sequence ID" value="TDQ61473.1"/>
    <property type="molecule type" value="Genomic_DNA"/>
</dbReference>
<dbReference type="Pfam" id="PF00903">
    <property type="entry name" value="Glyoxalase"/>
    <property type="match status" value="1"/>
</dbReference>
<dbReference type="PROSITE" id="PS51819">
    <property type="entry name" value="VOC"/>
    <property type="match status" value="1"/>
</dbReference>
<feature type="domain" description="VOC" evidence="1">
    <location>
        <begin position="4"/>
        <end position="109"/>
    </location>
</feature>
<dbReference type="InterPro" id="IPR004360">
    <property type="entry name" value="Glyas_Fos-R_dOase_dom"/>
</dbReference>
<dbReference type="SUPFAM" id="SSF54593">
    <property type="entry name" value="Glyoxalase/Bleomycin resistance protein/Dihydroxybiphenyl dioxygenase"/>
    <property type="match status" value="1"/>
</dbReference>
<comment type="caution">
    <text evidence="2">The sequence shown here is derived from an EMBL/GenBank/DDBJ whole genome shotgun (WGS) entry which is preliminary data.</text>
</comment>
<reference evidence="2 3" key="1">
    <citation type="submission" date="2019-03" db="EMBL/GenBank/DDBJ databases">
        <title>Genomic Encyclopedia of Type Strains, Phase III (KMG-III): the genomes of soil and plant-associated and newly described type strains.</title>
        <authorList>
            <person name="Whitman W."/>
        </authorList>
    </citation>
    <scope>NUCLEOTIDE SEQUENCE [LARGE SCALE GENOMIC DNA]</scope>
    <source>
        <strain evidence="2 3">CGMCC 1.7002</strain>
    </source>
</reference>
<protein>
    <recommendedName>
        <fullName evidence="1">VOC domain-containing protein</fullName>
    </recommendedName>
</protein>
<dbReference type="Proteomes" id="UP000295391">
    <property type="component" value="Unassembled WGS sequence"/>
</dbReference>
<dbReference type="OrthoDB" id="9792323at2"/>
<keyword evidence="3" id="KW-1185">Reference proteome</keyword>
<sequence>MKLEIDYIEFQSNQFEQSKSFFEKAFGWSYVDYGPDYSEIRDAGVTGGLERAETIEAPLVILKTDQLEATLEQVQTNGAEIVKPIFSFPGGRRFHFKEPGGNILAVWSET</sequence>
<dbReference type="Gene3D" id="3.10.180.10">
    <property type="entry name" value="2,3-Dihydroxybiphenyl 1,2-Dioxygenase, domain 1"/>
    <property type="match status" value="1"/>
</dbReference>
<proteinExistence type="predicted"/>
<gene>
    <name evidence="2" type="ORF">ATL17_2570</name>
</gene>
<evidence type="ECO:0000313" key="2">
    <source>
        <dbReference type="EMBL" id="TDQ61473.1"/>
    </source>
</evidence>
<dbReference type="RefSeq" id="WP_133573194.1">
    <property type="nucleotide sequence ID" value="NZ_SNYR01000003.1"/>
</dbReference>
<dbReference type="AlphaFoldDB" id="A0A4R6VG08"/>
<dbReference type="InterPro" id="IPR029068">
    <property type="entry name" value="Glyas_Bleomycin-R_OHBP_Dase"/>
</dbReference>
<evidence type="ECO:0000313" key="3">
    <source>
        <dbReference type="Proteomes" id="UP000295391"/>
    </source>
</evidence>
<evidence type="ECO:0000259" key="1">
    <source>
        <dbReference type="PROSITE" id="PS51819"/>
    </source>
</evidence>
<dbReference type="PANTHER" id="PTHR33993">
    <property type="entry name" value="GLYOXALASE-RELATED"/>
    <property type="match status" value="1"/>
</dbReference>
<dbReference type="CDD" id="cd07247">
    <property type="entry name" value="SgaA_N_like"/>
    <property type="match status" value="1"/>
</dbReference>
<dbReference type="InterPro" id="IPR052164">
    <property type="entry name" value="Anthracycline_SecMetBiosynth"/>
</dbReference>
<accession>A0A4R6VG08</accession>